<accession>A0ABM6F379</accession>
<feature type="domain" description="Large polyvalent protein associated" evidence="2">
    <location>
        <begin position="48"/>
        <end position="140"/>
    </location>
</feature>
<keyword evidence="4" id="KW-1185">Reference proteome</keyword>
<evidence type="ECO:0000313" key="3">
    <source>
        <dbReference type="EMBL" id="AOZ05877.1"/>
    </source>
</evidence>
<feature type="region of interest" description="Disordered" evidence="1">
    <location>
        <begin position="1"/>
        <end position="22"/>
    </location>
</feature>
<organism evidence="3 4">
    <name type="scientific">Cupriavidus malaysiensis</name>
    <dbReference type="NCBI Taxonomy" id="367825"/>
    <lineage>
        <taxon>Bacteria</taxon>
        <taxon>Pseudomonadati</taxon>
        <taxon>Pseudomonadota</taxon>
        <taxon>Betaproteobacteria</taxon>
        <taxon>Burkholderiales</taxon>
        <taxon>Burkholderiaceae</taxon>
        <taxon>Cupriavidus</taxon>
    </lineage>
</organism>
<dbReference type="Proteomes" id="UP000177515">
    <property type="component" value="Chromosome 1"/>
</dbReference>
<sequence length="226" mass="24766">MISAQQPSTQTRNGNVPTHQKARLNGHTTAPATATSPEALKTVLTLVETAQLVQKVLREAFPATGFYVKTQRDANGARLHVEWTDGPREQQVSKLLLPLQSSTPGQWGGNTPVEHFRLTAQGPQRVRLGADRITLKRKFSDGLVGNVLQRLAHRHVGRLDPETRKLLTVESFKKGALMAVVLYGVHFGGNTLQHDVETALHDHTEVQGFPRSATAAGLFVRKPLKA</sequence>
<reference evidence="3 4" key="1">
    <citation type="submission" date="2016-10" db="EMBL/GenBank/DDBJ databases">
        <title>Complete genome sequences of three Cupriavidus strains isolated from various Malaysian environments.</title>
        <authorList>
            <person name="Abdullah A.A.-A."/>
            <person name="Shafie N.A.H."/>
            <person name="Lau N.S."/>
        </authorList>
    </citation>
    <scope>NUCLEOTIDE SEQUENCE [LARGE SCALE GENOMIC DNA]</scope>
    <source>
        <strain evidence="3 4">USMAA1020</strain>
    </source>
</reference>
<name>A0ABM6F379_9BURK</name>
<evidence type="ECO:0000313" key="4">
    <source>
        <dbReference type="Proteomes" id="UP000177515"/>
    </source>
</evidence>
<dbReference type="EMBL" id="CP017754">
    <property type="protein sequence ID" value="AOZ05877.1"/>
    <property type="molecule type" value="Genomic_DNA"/>
</dbReference>
<gene>
    <name evidence="3" type="ORF">BKK80_08635</name>
</gene>
<protein>
    <recommendedName>
        <fullName evidence="2">Large polyvalent protein associated domain-containing protein</fullName>
    </recommendedName>
</protein>
<dbReference type="InterPro" id="IPR041311">
    <property type="entry name" value="LPD29"/>
</dbReference>
<evidence type="ECO:0000256" key="1">
    <source>
        <dbReference type="SAM" id="MobiDB-lite"/>
    </source>
</evidence>
<dbReference type="Pfam" id="PF18847">
    <property type="entry name" value="LPD29"/>
    <property type="match status" value="1"/>
</dbReference>
<dbReference type="RefSeq" id="WP_071068962.1">
    <property type="nucleotide sequence ID" value="NZ_CP017754.1"/>
</dbReference>
<evidence type="ECO:0000259" key="2">
    <source>
        <dbReference type="Pfam" id="PF18847"/>
    </source>
</evidence>
<proteinExistence type="predicted"/>
<feature type="compositionally biased region" description="Polar residues" evidence="1">
    <location>
        <begin position="1"/>
        <end position="18"/>
    </location>
</feature>